<dbReference type="EMBL" id="CP020557">
    <property type="protein sequence ID" value="ARF66947.1"/>
    <property type="molecule type" value="Genomic_DNA"/>
</dbReference>
<keyword evidence="1" id="KW-1133">Transmembrane helix</keyword>
<dbReference type="GO" id="GO:0140359">
    <property type="term" value="F:ABC-type transporter activity"/>
    <property type="evidence" value="ECO:0007669"/>
    <property type="project" value="InterPro"/>
</dbReference>
<feature type="transmembrane region" description="Helical" evidence="1">
    <location>
        <begin position="183"/>
        <end position="203"/>
    </location>
</feature>
<dbReference type="Proteomes" id="UP000192727">
    <property type="component" value="Chromosome"/>
</dbReference>
<feature type="transmembrane region" description="Helical" evidence="1">
    <location>
        <begin position="111"/>
        <end position="134"/>
    </location>
</feature>
<protein>
    <submittedName>
        <fullName evidence="2">Uncharacterized protein</fullName>
    </submittedName>
</protein>
<feature type="transmembrane region" description="Helical" evidence="1">
    <location>
        <begin position="61"/>
        <end position="80"/>
    </location>
</feature>
<proteinExistence type="predicted"/>
<feature type="transmembrane region" description="Helical" evidence="1">
    <location>
        <begin position="31"/>
        <end position="49"/>
    </location>
</feature>
<dbReference type="AlphaFoldDB" id="A0A1V0UP89"/>
<dbReference type="Pfam" id="PF13346">
    <property type="entry name" value="ABC2_membrane_5"/>
    <property type="match status" value="1"/>
</dbReference>
<evidence type="ECO:0000313" key="3">
    <source>
        <dbReference type="Proteomes" id="UP000192727"/>
    </source>
</evidence>
<accession>A0A1V0UP89</accession>
<organism evidence="2 3">
    <name type="scientific">Paenibacillus larvae subsp. pulvifaciens</name>
    <dbReference type="NCBI Taxonomy" id="1477"/>
    <lineage>
        <taxon>Bacteria</taxon>
        <taxon>Bacillati</taxon>
        <taxon>Bacillota</taxon>
        <taxon>Bacilli</taxon>
        <taxon>Bacillales</taxon>
        <taxon>Paenibacillaceae</taxon>
        <taxon>Paenibacillus</taxon>
    </lineage>
</organism>
<dbReference type="GO" id="GO:0005886">
    <property type="term" value="C:plasma membrane"/>
    <property type="evidence" value="ECO:0007669"/>
    <property type="project" value="UniProtKB-SubCell"/>
</dbReference>
<evidence type="ECO:0000256" key="1">
    <source>
        <dbReference type="SAM" id="Phobius"/>
    </source>
</evidence>
<evidence type="ECO:0000313" key="2">
    <source>
        <dbReference type="EMBL" id="ARF66947.1"/>
    </source>
</evidence>
<sequence>MWRGIMDTKVWLFLTKDELTRKNLFKSTKKWRLVYGFIGILLLIAILTYLNANIDLRPEGYMYATFALPYLFFMRSFILLKQEWKNGTIGWWLALPYSRSTLLAAKFTTGIIRILVVLLIAWTGIQAIYLYTMLFQDLTLQDWFHFVQLSAECFLLLLIYAPFMSAFGVLTGVITFSRLKPVVPLLWIVYGISGNALFFLVHLTSENDKPWGDVIQKFNSSGTSGIIVAGFAVGSILLAWILLALSTSVMNRKLDL</sequence>
<gene>
    <name evidence="2" type="ORF">B7C51_02700</name>
</gene>
<feature type="transmembrane region" description="Helical" evidence="1">
    <location>
        <begin position="154"/>
        <end position="176"/>
    </location>
</feature>
<dbReference type="InterPro" id="IPR025699">
    <property type="entry name" value="ABC2_memb-like"/>
</dbReference>
<feature type="transmembrane region" description="Helical" evidence="1">
    <location>
        <begin position="223"/>
        <end position="245"/>
    </location>
</feature>
<name>A0A1V0UP89_9BACL</name>
<reference evidence="2 3" key="1">
    <citation type="submission" date="2017-03" db="EMBL/GenBank/DDBJ databases">
        <title>Paenibacillus larvae genome sequencing.</title>
        <authorList>
            <person name="Dingman D.W."/>
        </authorList>
    </citation>
    <scope>NUCLEOTIDE SEQUENCE [LARGE SCALE GENOMIC DNA]</scope>
    <source>
        <strain evidence="2 3">SAG 10367</strain>
    </source>
</reference>
<keyword evidence="1" id="KW-0472">Membrane</keyword>
<keyword evidence="1" id="KW-0812">Transmembrane</keyword>